<dbReference type="Pfam" id="PF04889">
    <property type="entry name" value="Cwf_Cwc_15"/>
    <property type="match status" value="1"/>
</dbReference>
<sequence length="226" mass="25787">MTSAARPTFHPAVGGEDIGYYRMEAGTRQLSVKDMPGHTRLKFRRTQAQKSQDELKAELEQRELKVLMSKNTSKASSQAPSEMGDSKNAEAPAIEDVDEERDADDIVAGDVDSDDSSDDEDETMELMRELERIKKEREEDAARKEAEEKARREKEQQDMLLRGNPLLAGSSSAGSFAVKRRWDDDIIFRNQARNEPMSKKVLLLSTFINDTIRNDFHKKFLNKYIK</sequence>
<feature type="region of interest" description="Disordered" evidence="4">
    <location>
        <begin position="35"/>
        <end position="158"/>
    </location>
</feature>
<organism evidence="5">
    <name type="scientific">Guillardia theta (strain CCMP2712)</name>
    <name type="common">Cryptophyte</name>
    <dbReference type="NCBI Taxonomy" id="905079"/>
    <lineage>
        <taxon>Eukaryota</taxon>
        <taxon>Cryptophyceae</taxon>
        <taxon>Pyrenomonadales</taxon>
        <taxon>Geminigeraceae</taxon>
        <taxon>Guillardia</taxon>
    </lineage>
</organism>
<evidence type="ECO:0000256" key="2">
    <source>
        <dbReference type="ARBA" id="ARBA00022664"/>
    </source>
</evidence>
<dbReference type="GO" id="GO:0003723">
    <property type="term" value="F:RNA binding"/>
    <property type="evidence" value="ECO:0007669"/>
    <property type="project" value="TreeGrafter"/>
</dbReference>
<feature type="compositionally biased region" description="Polar residues" evidence="4">
    <location>
        <begin position="69"/>
        <end position="80"/>
    </location>
</feature>
<evidence type="ECO:0000313" key="6">
    <source>
        <dbReference type="EnsemblProtists" id="EKX54086"/>
    </source>
</evidence>
<dbReference type="RefSeq" id="XP_005841066.1">
    <property type="nucleotide sequence ID" value="XM_005841009.1"/>
</dbReference>
<feature type="compositionally biased region" description="Acidic residues" evidence="4">
    <location>
        <begin position="93"/>
        <end position="124"/>
    </location>
</feature>
<dbReference type="EnsemblProtists" id="EKX54086">
    <property type="protein sequence ID" value="EKX54086"/>
    <property type="gene ID" value="GUITHDRAFT_132490"/>
</dbReference>
<dbReference type="eggNOG" id="KOG3228">
    <property type="taxonomic scope" value="Eukaryota"/>
</dbReference>
<reference evidence="7" key="2">
    <citation type="submission" date="2012-11" db="EMBL/GenBank/DDBJ databases">
        <authorList>
            <person name="Kuo A."/>
            <person name="Curtis B.A."/>
            <person name="Tanifuji G."/>
            <person name="Burki F."/>
            <person name="Gruber A."/>
            <person name="Irimia M."/>
            <person name="Maruyama S."/>
            <person name="Arias M.C."/>
            <person name="Ball S.G."/>
            <person name="Gile G.H."/>
            <person name="Hirakawa Y."/>
            <person name="Hopkins J.F."/>
            <person name="Rensing S.A."/>
            <person name="Schmutz J."/>
            <person name="Symeonidi A."/>
            <person name="Elias M."/>
            <person name="Eveleigh R.J."/>
            <person name="Herman E.K."/>
            <person name="Klute M.J."/>
            <person name="Nakayama T."/>
            <person name="Obornik M."/>
            <person name="Reyes-Prieto A."/>
            <person name="Armbrust E.V."/>
            <person name="Aves S.J."/>
            <person name="Beiko R.G."/>
            <person name="Coutinho P."/>
            <person name="Dacks J.B."/>
            <person name="Durnford D.G."/>
            <person name="Fast N.M."/>
            <person name="Green B.R."/>
            <person name="Grisdale C."/>
            <person name="Hempe F."/>
            <person name="Henrissat B."/>
            <person name="Hoppner M.P."/>
            <person name="Ishida K.-I."/>
            <person name="Kim E."/>
            <person name="Koreny L."/>
            <person name="Kroth P.G."/>
            <person name="Liu Y."/>
            <person name="Malik S.-B."/>
            <person name="Maier U.G."/>
            <person name="McRose D."/>
            <person name="Mock T."/>
            <person name="Neilson J.A."/>
            <person name="Onodera N.T."/>
            <person name="Poole A.M."/>
            <person name="Pritham E.J."/>
            <person name="Richards T.A."/>
            <person name="Rocap G."/>
            <person name="Roy S.W."/>
            <person name="Sarai C."/>
            <person name="Schaack S."/>
            <person name="Shirato S."/>
            <person name="Slamovits C.H."/>
            <person name="Spencer D.F."/>
            <person name="Suzuki S."/>
            <person name="Worden A.Z."/>
            <person name="Zauner S."/>
            <person name="Barry K."/>
            <person name="Bell C."/>
            <person name="Bharti A.K."/>
            <person name="Crow J.A."/>
            <person name="Grimwood J."/>
            <person name="Kramer R."/>
            <person name="Lindquist E."/>
            <person name="Lucas S."/>
            <person name="Salamov A."/>
            <person name="McFadden G.I."/>
            <person name="Lane C.E."/>
            <person name="Keeling P.J."/>
            <person name="Gray M.W."/>
            <person name="Grigoriev I.V."/>
            <person name="Archibald J.M."/>
        </authorList>
    </citation>
    <scope>NUCLEOTIDE SEQUENCE</scope>
    <source>
        <strain evidence="7">CCMP2712</strain>
    </source>
</reference>
<feature type="compositionally biased region" description="Basic and acidic residues" evidence="4">
    <location>
        <begin position="125"/>
        <end position="157"/>
    </location>
</feature>
<comment type="similarity">
    <text evidence="1">Belongs to the CWC15 family.</text>
</comment>
<protein>
    <recommendedName>
        <fullName evidence="8">Cwf15/Cwc15 cell cycle control protein</fullName>
    </recommendedName>
</protein>
<evidence type="ECO:0000313" key="7">
    <source>
        <dbReference type="Proteomes" id="UP000011087"/>
    </source>
</evidence>
<dbReference type="OMA" id="KYREHGQ"/>
<dbReference type="GO" id="GO:0071013">
    <property type="term" value="C:catalytic step 2 spliceosome"/>
    <property type="evidence" value="ECO:0007669"/>
    <property type="project" value="TreeGrafter"/>
</dbReference>
<dbReference type="GO" id="GO:0045292">
    <property type="term" value="P:mRNA cis splicing, via spliceosome"/>
    <property type="evidence" value="ECO:0007669"/>
    <property type="project" value="TreeGrafter"/>
</dbReference>
<reference evidence="6" key="3">
    <citation type="submission" date="2015-06" db="UniProtKB">
        <authorList>
            <consortium name="EnsemblProtists"/>
        </authorList>
    </citation>
    <scope>IDENTIFICATION</scope>
</reference>
<dbReference type="GeneID" id="17310854"/>
<dbReference type="HOGENOM" id="CLU_068312_0_1_1"/>
<evidence type="ECO:0000256" key="1">
    <source>
        <dbReference type="ARBA" id="ARBA00006644"/>
    </source>
</evidence>
<dbReference type="AlphaFoldDB" id="L1JZQ5"/>
<reference evidence="5 7" key="1">
    <citation type="journal article" date="2012" name="Nature">
        <title>Algal genomes reveal evolutionary mosaicism and the fate of nucleomorphs.</title>
        <authorList>
            <consortium name="DOE Joint Genome Institute"/>
            <person name="Curtis B.A."/>
            <person name="Tanifuji G."/>
            <person name="Burki F."/>
            <person name="Gruber A."/>
            <person name="Irimia M."/>
            <person name="Maruyama S."/>
            <person name="Arias M.C."/>
            <person name="Ball S.G."/>
            <person name="Gile G.H."/>
            <person name="Hirakawa Y."/>
            <person name="Hopkins J.F."/>
            <person name="Kuo A."/>
            <person name="Rensing S.A."/>
            <person name="Schmutz J."/>
            <person name="Symeonidi A."/>
            <person name="Elias M."/>
            <person name="Eveleigh R.J."/>
            <person name="Herman E.K."/>
            <person name="Klute M.J."/>
            <person name="Nakayama T."/>
            <person name="Obornik M."/>
            <person name="Reyes-Prieto A."/>
            <person name="Armbrust E.V."/>
            <person name="Aves S.J."/>
            <person name="Beiko R.G."/>
            <person name="Coutinho P."/>
            <person name="Dacks J.B."/>
            <person name="Durnford D.G."/>
            <person name="Fast N.M."/>
            <person name="Green B.R."/>
            <person name="Grisdale C.J."/>
            <person name="Hempel F."/>
            <person name="Henrissat B."/>
            <person name="Hoppner M.P."/>
            <person name="Ishida K."/>
            <person name="Kim E."/>
            <person name="Koreny L."/>
            <person name="Kroth P.G."/>
            <person name="Liu Y."/>
            <person name="Malik S.B."/>
            <person name="Maier U.G."/>
            <person name="McRose D."/>
            <person name="Mock T."/>
            <person name="Neilson J.A."/>
            <person name="Onodera N.T."/>
            <person name="Poole A.M."/>
            <person name="Pritham E.J."/>
            <person name="Richards T.A."/>
            <person name="Rocap G."/>
            <person name="Roy S.W."/>
            <person name="Sarai C."/>
            <person name="Schaack S."/>
            <person name="Shirato S."/>
            <person name="Slamovits C.H."/>
            <person name="Spencer D.F."/>
            <person name="Suzuki S."/>
            <person name="Worden A.Z."/>
            <person name="Zauner S."/>
            <person name="Barry K."/>
            <person name="Bell C."/>
            <person name="Bharti A.K."/>
            <person name="Crow J.A."/>
            <person name="Grimwood J."/>
            <person name="Kramer R."/>
            <person name="Lindquist E."/>
            <person name="Lucas S."/>
            <person name="Salamov A."/>
            <person name="McFadden G.I."/>
            <person name="Lane C.E."/>
            <person name="Keeling P.J."/>
            <person name="Gray M.W."/>
            <person name="Grigoriev I.V."/>
            <person name="Archibald J.M."/>
        </authorList>
    </citation>
    <scope>NUCLEOTIDE SEQUENCE</scope>
    <source>
        <strain evidence="5 7">CCMP2712</strain>
    </source>
</reference>
<dbReference type="OrthoDB" id="30179at2759"/>
<dbReference type="EMBL" id="JH992968">
    <property type="protein sequence ID" value="EKX54086.1"/>
    <property type="molecule type" value="Genomic_DNA"/>
</dbReference>
<keyword evidence="7" id="KW-1185">Reference proteome</keyword>
<accession>L1JZQ5</accession>
<dbReference type="InterPro" id="IPR006973">
    <property type="entry name" value="Cwf_Cwc_15"/>
</dbReference>
<dbReference type="PANTHER" id="PTHR12718">
    <property type="entry name" value="CELL CYCLE CONTROL PROTEIN CWF15"/>
    <property type="match status" value="1"/>
</dbReference>
<keyword evidence="3" id="KW-0508">mRNA splicing</keyword>
<evidence type="ECO:0000256" key="3">
    <source>
        <dbReference type="ARBA" id="ARBA00023187"/>
    </source>
</evidence>
<dbReference type="STRING" id="905079.L1JZQ5"/>
<evidence type="ECO:0000256" key="4">
    <source>
        <dbReference type="SAM" id="MobiDB-lite"/>
    </source>
</evidence>
<keyword evidence="2" id="KW-0507">mRNA processing</keyword>
<evidence type="ECO:0000313" key="5">
    <source>
        <dbReference type="EMBL" id="EKX54086.1"/>
    </source>
</evidence>
<dbReference type="Proteomes" id="UP000011087">
    <property type="component" value="Unassembled WGS sequence"/>
</dbReference>
<proteinExistence type="inferred from homology"/>
<name>L1JZQ5_GUITC</name>
<dbReference type="KEGG" id="gtt:GUITHDRAFT_132490"/>
<evidence type="ECO:0008006" key="8">
    <source>
        <dbReference type="Google" id="ProtNLM"/>
    </source>
</evidence>
<dbReference type="PANTHER" id="PTHR12718:SF2">
    <property type="entry name" value="SPLICEOSOME-ASSOCIATED PROTEIN CWC15 HOMOLOG"/>
    <property type="match status" value="1"/>
</dbReference>
<gene>
    <name evidence="5" type="ORF">GUITHDRAFT_132490</name>
</gene>
<feature type="compositionally biased region" description="Basic and acidic residues" evidence="4">
    <location>
        <begin position="51"/>
        <end position="65"/>
    </location>
</feature>
<dbReference type="PaxDb" id="55529-EKX54086"/>